<sequence length="1010" mass="108547">MATSKKSIDDIWRELNSKPTGRRGTLGTVMGGATNMPGISTSTKTVPSVPAHNTTPNSASMLLQPDTDISMAEARRSSNYDPALAGVSAESMNAYIATIQRTINCLSDPDRSTRKQAITSLLLRLIPDQENAPKKEDPTSIPDPNMLQALICGPLLHPVTNMLHDTGEGSRVASVQLMRGCAAVAPDFSPTLPALVPEILRRMGHLPVVEPAEEVRLLLAELVSTIITRSSTETLKSYAGDLCTFLLRALEDGFHDIKKVACACITSLTRKVPAVALEAHAEKLLQALLPNLQHQHSRVRLVVIEALGSLLGCGCVPGGLVQTLVCPALRPVAYDRAPAVREALFAAVASWLGHRASDVEASGQKDQEDCTSPSSSPLVFTSPDTAASLLPLLLTGVSDPQADVGTQTLQLVEGVGRWWVDRGDRGGDAAVSAFPSQDQQMTDAEQGSTEASSKAEQGVGNSGAVDERVAEAAVAACQLGPPYTCRPGAGARAMVKSLLPLLIKPLLSEVGEWTVSQRSCASRQLHSVLVFAEHHVETELPRLLPSLCSAIGDEDMEVAGRIMACVHVVGAHVEPRRWLPLMLDNVSNARLSLVQKANTLVVLSGLLNASSKVSESLLQDHEMVAAARASTPTSVLTSLTSVLCSDEMRASEHPAIRNQLLAVSTNMIRWLGNRAAEVVQQLYTLLLQLYGFEKEPSRLSTIQVAMLQLASASGRSSFDDLAQEFGPAVLEAACSGADQWSTDVPSYLVFRALLLTCGGTTLSQMVTRLCDVLKPLMEDHESEPELRINALQLLDSVLEDQHRGISLGGEAASLVLSHILLPPLVWRAGKSSAAVRFAAITAFATMLRRSLAPSHVLLNLVASGAVLPPIIQSMDEDWYTDLRNTACFVMRELLLAVGKDFSAEARRTVYPELIKRLDDSNNQVRKAACRALHAFCTSMPSSYCDTNTAYLIQGVVIHMDDSNQDVQEAACSVLEALALVKPTVVATEVSKVRDRFRSQHFCDRVLSSCK</sequence>
<evidence type="ECO:0000256" key="1">
    <source>
        <dbReference type="ARBA" id="ARBA00022737"/>
    </source>
</evidence>
<gene>
    <name evidence="7" type="ORF">CEUSTIGMA_g434.t1</name>
</gene>
<dbReference type="EMBL" id="BEGY01000002">
    <property type="protein sequence ID" value="GAX72982.1"/>
    <property type="molecule type" value="Genomic_DNA"/>
</dbReference>
<dbReference type="Pfam" id="PF25757">
    <property type="entry name" value="TPR_DNAAF5"/>
    <property type="match status" value="1"/>
</dbReference>
<feature type="domain" description="Stalled ribosome sensor GCN1-like HEAT repeats region" evidence="4">
    <location>
        <begin position="866"/>
        <end position="993"/>
    </location>
</feature>
<evidence type="ECO:0008006" key="9">
    <source>
        <dbReference type="Google" id="ProtNLM"/>
    </source>
</evidence>
<dbReference type="InterPro" id="IPR021133">
    <property type="entry name" value="HEAT_type_2"/>
</dbReference>
<feature type="domain" description="Dynein axonemal assembly factor 5 TPR repeats" evidence="6">
    <location>
        <begin position="105"/>
        <end position="353"/>
    </location>
</feature>
<dbReference type="InterPro" id="IPR057546">
    <property type="entry name" value="HEAT_GCN1"/>
</dbReference>
<feature type="compositionally biased region" description="Polar residues" evidence="3">
    <location>
        <begin position="37"/>
        <end position="59"/>
    </location>
</feature>
<name>A0A250WQP1_9CHLO</name>
<dbReference type="PROSITE" id="PS50077">
    <property type="entry name" value="HEAT_REPEAT"/>
    <property type="match status" value="1"/>
</dbReference>
<dbReference type="PANTHER" id="PTHR16216">
    <property type="entry name" value="DYNEIN ASSEMBLY FACTOR 5, AXONEMAL"/>
    <property type="match status" value="1"/>
</dbReference>
<keyword evidence="1" id="KW-0677">Repeat</keyword>
<feature type="region of interest" description="Disordered" evidence="3">
    <location>
        <begin position="359"/>
        <end position="379"/>
    </location>
</feature>
<evidence type="ECO:0000259" key="4">
    <source>
        <dbReference type="Pfam" id="PF23271"/>
    </source>
</evidence>
<dbReference type="SUPFAM" id="SSF48371">
    <property type="entry name" value="ARM repeat"/>
    <property type="match status" value="1"/>
</dbReference>
<comment type="caution">
    <text evidence="7">The sequence shown here is derived from an EMBL/GenBank/DDBJ whole genome shotgun (WGS) entry which is preliminary data.</text>
</comment>
<dbReference type="InterPro" id="IPR056497">
    <property type="entry name" value="HEAT_DAAF5"/>
</dbReference>
<dbReference type="InterPro" id="IPR057978">
    <property type="entry name" value="TPR_DAAF5"/>
</dbReference>
<evidence type="ECO:0000313" key="7">
    <source>
        <dbReference type="EMBL" id="GAX72982.1"/>
    </source>
</evidence>
<dbReference type="Gene3D" id="1.25.10.10">
    <property type="entry name" value="Leucine-rich Repeat Variant"/>
    <property type="match status" value="3"/>
</dbReference>
<reference evidence="7 8" key="1">
    <citation type="submission" date="2017-08" db="EMBL/GenBank/DDBJ databases">
        <title>Acidophilic green algal genome provides insights into adaptation to an acidic environment.</title>
        <authorList>
            <person name="Hirooka S."/>
            <person name="Hirose Y."/>
            <person name="Kanesaki Y."/>
            <person name="Higuchi S."/>
            <person name="Fujiwara T."/>
            <person name="Onuma R."/>
            <person name="Era A."/>
            <person name="Ohbayashi R."/>
            <person name="Uzuka A."/>
            <person name="Nozaki H."/>
            <person name="Yoshikawa H."/>
            <person name="Miyagishima S.Y."/>
        </authorList>
    </citation>
    <scope>NUCLEOTIDE SEQUENCE [LARGE SCALE GENOMIC DNA]</scope>
    <source>
        <strain evidence="7 8">NIES-2499</strain>
    </source>
</reference>
<dbReference type="InterPro" id="IPR011989">
    <property type="entry name" value="ARM-like"/>
</dbReference>
<dbReference type="InterPro" id="IPR052623">
    <property type="entry name" value="DAAF5"/>
</dbReference>
<organism evidence="7 8">
    <name type="scientific">Chlamydomonas eustigma</name>
    <dbReference type="NCBI Taxonomy" id="1157962"/>
    <lineage>
        <taxon>Eukaryota</taxon>
        <taxon>Viridiplantae</taxon>
        <taxon>Chlorophyta</taxon>
        <taxon>core chlorophytes</taxon>
        <taxon>Chlorophyceae</taxon>
        <taxon>CS clade</taxon>
        <taxon>Chlamydomonadales</taxon>
        <taxon>Chlamydomonadaceae</taxon>
        <taxon>Chlamydomonas</taxon>
    </lineage>
</organism>
<keyword evidence="8" id="KW-1185">Reference proteome</keyword>
<dbReference type="STRING" id="1157962.A0A250WQP1"/>
<dbReference type="InterPro" id="IPR016024">
    <property type="entry name" value="ARM-type_fold"/>
</dbReference>
<dbReference type="AlphaFoldDB" id="A0A250WQP1"/>
<dbReference type="Pfam" id="PF24573">
    <property type="entry name" value="HEAT_DAAF5"/>
    <property type="match status" value="1"/>
</dbReference>
<evidence type="ECO:0000256" key="3">
    <source>
        <dbReference type="SAM" id="MobiDB-lite"/>
    </source>
</evidence>
<dbReference type="PANTHER" id="PTHR16216:SF2">
    <property type="entry name" value="DYNEIN AXONEMAL ASSEMBLY FACTOR 5"/>
    <property type="match status" value="1"/>
</dbReference>
<feature type="compositionally biased region" description="Polar residues" evidence="3">
    <location>
        <begin position="434"/>
        <end position="455"/>
    </location>
</feature>
<feature type="compositionally biased region" description="Polar residues" evidence="3">
    <location>
        <begin position="370"/>
        <end position="379"/>
    </location>
</feature>
<feature type="compositionally biased region" description="Basic and acidic residues" evidence="3">
    <location>
        <begin position="359"/>
        <end position="368"/>
    </location>
</feature>
<feature type="repeat" description="HEAT" evidence="2">
    <location>
        <begin position="909"/>
        <end position="947"/>
    </location>
</feature>
<evidence type="ECO:0000259" key="5">
    <source>
        <dbReference type="Pfam" id="PF24573"/>
    </source>
</evidence>
<feature type="region of interest" description="Disordered" evidence="3">
    <location>
        <begin position="429"/>
        <end position="463"/>
    </location>
</feature>
<evidence type="ECO:0000313" key="8">
    <source>
        <dbReference type="Proteomes" id="UP000232323"/>
    </source>
</evidence>
<dbReference type="OrthoDB" id="413572at2759"/>
<evidence type="ECO:0000259" key="6">
    <source>
        <dbReference type="Pfam" id="PF25757"/>
    </source>
</evidence>
<feature type="region of interest" description="Disordered" evidence="3">
    <location>
        <begin position="32"/>
        <end position="59"/>
    </location>
</feature>
<protein>
    <recommendedName>
        <fullName evidence="9">TOG domain-containing protein</fullName>
    </recommendedName>
</protein>
<evidence type="ECO:0000256" key="2">
    <source>
        <dbReference type="PROSITE-ProRule" id="PRU00103"/>
    </source>
</evidence>
<feature type="domain" description="Dynein axonemal assembly factor 5 HEAT-repeat" evidence="5">
    <location>
        <begin position="481"/>
        <end position="690"/>
    </location>
</feature>
<proteinExistence type="predicted"/>
<dbReference type="Pfam" id="PF23271">
    <property type="entry name" value="HEAT_GCN1"/>
    <property type="match status" value="1"/>
</dbReference>
<dbReference type="Proteomes" id="UP000232323">
    <property type="component" value="Unassembled WGS sequence"/>
</dbReference>
<accession>A0A250WQP1</accession>